<evidence type="ECO:0000259" key="10">
    <source>
        <dbReference type="SMART" id="SM01005"/>
    </source>
</evidence>
<accession>A0A031K0V2</accession>
<dbReference type="PANTHER" id="PTHR30511:SF0">
    <property type="entry name" value="ALANINE RACEMASE, CATABOLIC-RELATED"/>
    <property type="match status" value="1"/>
</dbReference>
<reference evidence="14" key="3">
    <citation type="journal article" date="2017" name="J. Biotechnol.">
        <title>Complete genome sequence of Novosphingobium resinovorum SA1, a versatile xenobiotic-degrading bacterium capable of utilizing sulfanilic acid.</title>
        <authorList>
            <person name="Hegedus B."/>
            <person name="Kos P.B."/>
            <person name="Balint B."/>
            <person name="Maroti G."/>
            <person name="Gan H.M."/>
            <person name="Perei K."/>
            <person name="Rakhely G."/>
        </authorList>
    </citation>
    <scope>NUCLEOTIDE SEQUENCE [LARGE SCALE GENOMIC DNA]</scope>
    <source>
        <strain evidence="14">SA1</strain>
    </source>
</reference>
<dbReference type="InterPro" id="IPR029066">
    <property type="entry name" value="PLP-binding_barrel"/>
</dbReference>
<feature type="domain" description="Alanine racemase C-terminal" evidence="10">
    <location>
        <begin position="233"/>
        <end position="359"/>
    </location>
</feature>
<dbReference type="Gene3D" id="2.40.37.10">
    <property type="entry name" value="Lyase, Ornithine Decarboxylase, Chain A, domain 1"/>
    <property type="match status" value="1"/>
</dbReference>
<dbReference type="InterPro" id="IPR001608">
    <property type="entry name" value="Ala_racemase_N"/>
</dbReference>
<evidence type="ECO:0000313" key="11">
    <source>
        <dbReference type="EMBL" id="AOR79120.1"/>
    </source>
</evidence>
<dbReference type="UniPathway" id="UPA00042">
    <property type="reaction ID" value="UER00497"/>
</dbReference>
<dbReference type="GO" id="GO:0008784">
    <property type="term" value="F:alanine racemase activity"/>
    <property type="evidence" value="ECO:0007669"/>
    <property type="project" value="UniProtKB-UniRule"/>
</dbReference>
<name>A0A031K0V2_9SPHN</name>
<evidence type="ECO:0000256" key="5">
    <source>
        <dbReference type="ARBA" id="ARBA00022898"/>
    </source>
</evidence>
<gene>
    <name evidence="11" type="ORF">BES08_19720</name>
    <name evidence="12" type="ORF">BV97_01597</name>
</gene>
<dbReference type="PROSITE" id="PS00395">
    <property type="entry name" value="ALANINE_RACEMASE"/>
    <property type="match status" value="1"/>
</dbReference>
<evidence type="ECO:0000256" key="6">
    <source>
        <dbReference type="ARBA" id="ARBA00023235"/>
    </source>
</evidence>
<dbReference type="PRINTS" id="PR00992">
    <property type="entry name" value="ALARACEMASE"/>
</dbReference>
<dbReference type="Pfam" id="PF00842">
    <property type="entry name" value="Ala_racemase_C"/>
    <property type="match status" value="1"/>
</dbReference>
<dbReference type="OrthoDB" id="9813814at2"/>
<dbReference type="InterPro" id="IPR020622">
    <property type="entry name" value="Ala_racemase_pyridoxalP-BS"/>
</dbReference>
<comment type="pathway">
    <text evidence="7">Amino-acid biosynthesis; D-alanine biosynthesis; D-alanine from L-alanine: step 1/1.</text>
</comment>
<dbReference type="SUPFAM" id="SSF50621">
    <property type="entry name" value="Alanine racemase C-terminal domain-like"/>
    <property type="match status" value="1"/>
</dbReference>
<evidence type="ECO:0000256" key="4">
    <source>
        <dbReference type="ARBA" id="ARBA00013089"/>
    </source>
</evidence>
<dbReference type="Proteomes" id="UP000024329">
    <property type="component" value="Unassembled WGS sequence"/>
</dbReference>
<dbReference type="GO" id="GO:0030632">
    <property type="term" value="P:D-alanine biosynthetic process"/>
    <property type="evidence" value="ECO:0007669"/>
    <property type="project" value="UniProtKB-UniRule"/>
</dbReference>
<dbReference type="EC" id="5.1.1.1" evidence="4 7"/>
<protein>
    <recommendedName>
        <fullName evidence="4 7">Alanine racemase</fullName>
        <ecNumber evidence="4 7">5.1.1.1</ecNumber>
    </recommendedName>
</protein>
<evidence type="ECO:0000256" key="3">
    <source>
        <dbReference type="ARBA" id="ARBA00007880"/>
    </source>
</evidence>
<keyword evidence="11" id="KW-0614">Plasmid</keyword>
<dbReference type="GO" id="GO:0030170">
    <property type="term" value="F:pyridoxal phosphate binding"/>
    <property type="evidence" value="ECO:0007669"/>
    <property type="project" value="UniProtKB-UniRule"/>
</dbReference>
<dbReference type="KEGG" id="nre:BES08_19720"/>
<dbReference type="EMBL" id="JFYZ01000005">
    <property type="protein sequence ID" value="EZP82673.1"/>
    <property type="molecule type" value="Genomic_DNA"/>
</dbReference>
<dbReference type="PANTHER" id="PTHR30511">
    <property type="entry name" value="ALANINE RACEMASE"/>
    <property type="match status" value="1"/>
</dbReference>
<feature type="binding site" evidence="7 9">
    <location>
        <position position="134"/>
    </location>
    <ligand>
        <name>substrate</name>
    </ligand>
</feature>
<dbReference type="Pfam" id="PF01168">
    <property type="entry name" value="Ala_racemase_N"/>
    <property type="match status" value="1"/>
</dbReference>
<sequence>MITAARLTIDLEALAANYRLIRDRVVPAQTGGVVKADGYGLGAVTVARTLMAEGCRHLFVALFSEAEALMPQLESGAEVYVLNGLLPGLEPRCAGLGAIPVLNSLDQVSRWSAQARQSGLALPAVLQIDTGMSRMGLPPEEVEHLIATPALLDGIELRFLISHLACADDPEDPANAAQEALFNTIAARFPQVPRALDNSGGTFHRRGHFDLVRAGIALYGGNPGTGPNPMQPVVGLEAPIAQLRTIPAGTGVGYGLTFHAARETRIATIPVGYADGWPRCLGNRGAAYVAGVRAPIVGRVSMDSITLDVTDVPAGHLYPGAPVELIGPNQSLDQVAADAGTISYEILTQLSRRYDRDYLPVRAPALDRSTIA</sequence>
<dbReference type="InterPro" id="IPR009006">
    <property type="entry name" value="Ala_racemase/Decarboxylase_C"/>
</dbReference>
<comment type="similarity">
    <text evidence="3 7">Belongs to the alanine racemase family.</text>
</comment>
<reference evidence="12 13" key="1">
    <citation type="submission" date="2014-03" db="EMBL/GenBank/DDBJ databases">
        <title>Whole genome sequence of Novosphingobium resinovorum KF1.</title>
        <authorList>
            <person name="Gan H.M."/>
            <person name="Gan H.Y."/>
            <person name="Chew T.H."/>
            <person name="Savka M.A."/>
        </authorList>
    </citation>
    <scope>NUCLEOTIDE SEQUENCE [LARGE SCALE GENOMIC DNA]</scope>
    <source>
        <strain evidence="12 13">KF1</strain>
    </source>
</reference>
<keyword evidence="14" id="KW-1185">Reference proteome</keyword>
<proteinExistence type="inferred from homology"/>
<dbReference type="Proteomes" id="UP000094626">
    <property type="component" value="Plasmid pSA1"/>
</dbReference>
<comment type="function">
    <text evidence="7">Catalyzes the interconversion of L-alanine and D-alanine. May also act on other amino acids.</text>
</comment>
<keyword evidence="5 7" id="KW-0663">Pyridoxal phosphate</keyword>
<dbReference type="InterPro" id="IPR011079">
    <property type="entry name" value="Ala_racemase_C"/>
</dbReference>
<evidence type="ECO:0000313" key="14">
    <source>
        <dbReference type="Proteomes" id="UP000094626"/>
    </source>
</evidence>
<dbReference type="InterPro" id="IPR000821">
    <property type="entry name" value="Ala_racemase"/>
</dbReference>
<dbReference type="HAMAP" id="MF_01201">
    <property type="entry name" value="Ala_racemase"/>
    <property type="match status" value="1"/>
</dbReference>
<evidence type="ECO:0000256" key="7">
    <source>
        <dbReference type="HAMAP-Rule" id="MF_01201"/>
    </source>
</evidence>
<feature type="binding site" evidence="7 9">
    <location>
        <position position="302"/>
    </location>
    <ligand>
        <name>substrate</name>
    </ligand>
</feature>
<organism evidence="12 13">
    <name type="scientific">Novosphingobium resinovorum</name>
    <dbReference type="NCBI Taxonomy" id="158500"/>
    <lineage>
        <taxon>Bacteria</taxon>
        <taxon>Pseudomonadati</taxon>
        <taxon>Pseudomonadota</taxon>
        <taxon>Alphaproteobacteria</taxon>
        <taxon>Sphingomonadales</taxon>
        <taxon>Sphingomonadaceae</taxon>
        <taxon>Novosphingobium</taxon>
    </lineage>
</organism>
<evidence type="ECO:0000313" key="13">
    <source>
        <dbReference type="Proteomes" id="UP000024329"/>
    </source>
</evidence>
<dbReference type="GO" id="GO:0005829">
    <property type="term" value="C:cytosol"/>
    <property type="evidence" value="ECO:0007669"/>
    <property type="project" value="TreeGrafter"/>
</dbReference>
<dbReference type="RefSeq" id="WP_008828690.1">
    <property type="nucleotide sequence ID" value="NZ_CP017076.1"/>
</dbReference>
<reference evidence="11" key="2">
    <citation type="submission" date="2016-08" db="EMBL/GenBank/DDBJ databases">
        <authorList>
            <person name="Seilhamer J.J."/>
        </authorList>
    </citation>
    <scope>NUCLEOTIDE SEQUENCE [LARGE SCALE GENOMIC DNA]</scope>
    <source>
        <strain evidence="11">SA1</strain>
        <plasmid evidence="11">pSA1</plasmid>
    </source>
</reference>
<evidence type="ECO:0000256" key="8">
    <source>
        <dbReference type="PIRSR" id="PIRSR600821-50"/>
    </source>
</evidence>
<evidence type="ECO:0000256" key="9">
    <source>
        <dbReference type="PIRSR" id="PIRSR600821-52"/>
    </source>
</evidence>
<dbReference type="Gene3D" id="3.20.20.10">
    <property type="entry name" value="Alanine racemase"/>
    <property type="match status" value="1"/>
</dbReference>
<dbReference type="AlphaFoldDB" id="A0A031K0V2"/>
<keyword evidence="6 7" id="KW-0413">Isomerase</keyword>
<dbReference type="SUPFAM" id="SSF51419">
    <property type="entry name" value="PLP-binding barrel"/>
    <property type="match status" value="1"/>
</dbReference>
<dbReference type="NCBIfam" id="TIGR00492">
    <property type="entry name" value="alr"/>
    <property type="match status" value="1"/>
</dbReference>
<feature type="modified residue" description="N6-(pyridoxal phosphate)lysine" evidence="7 8">
    <location>
        <position position="35"/>
    </location>
</feature>
<feature type="active site" description="Proton acceptor; specific for L-alanine" evidence="7">
    <location>
        <position position="254"/>
    </location>
</feature>
<comment type="cofactor">
    <cofactor evidence="2 7 8">
        <name>pyridoxal 5'-phosphate</name>
        <dbReference type="ChEBI" id="CHEBI:597326"/>
    </cofactor>
</comment>
<feature type="active site" description="Proton acceptor; specific for D-alanine" evidence="7">
    <location>
        <position position="35"/>
    </location>
</feature>
<dbReference type="EMBL" id="CP017076">
    <property type="protein sequence ID" value="AOR79120.1"/>
    <property type="molecule type" value="Genomic_DNA"/>
</dbReference>
<dbReference type="SMART" id="SM01005">
    <property type="entry name" value="Ala_racemase_C"/>
    <property type="match status" value="1"/>
</dbReference>
<geneLocation type="plasmid" evidence="11 14">
    <name>pSA1</name>
</geneLocation>
<comment type="catalytic activity">
    <reaction evidence="1 7">
        <text>L-alanine = D-alanine</text>
        <dbReference type="Rhea" id="RHEA:20249"/>
        <dbReference type="ChEBI" id="CHEBI:57416"/>
        <dbReference type="ChEBI" id="CHEBI:57972"/>
        <dbReference type="EC" id="5.1.1.1"/>
    </reaction>
</comment>
<evidence type="ECO:0000256" key="1">
    <source>
        <dbReference type="ARBA" id="ARBA00000316"/>
    </source>
</evidence>
<dbReference type="PATRIC" id="fig|158500.4.peg.1635"/>
<evidence type="ECO:0000313" key="12">
    <source>
        <dbReference type="EMBL" id="EZP82673.1"/>
    </source>
</evidence>
<dbReference type="CDD" id="cd00430">
    <property type="entry name" value="PLPDE_III_AR"/>
    <property type="match status" value="1"/>
</dbReference>
<dbReference type="eggNOG" id="COG0787">
    <property type="taxonomic scope" value="Bacteria"/>
</dbReference>
<evidence type="ECO:0000256" key="2">
    <source>
        <dbReference type="ARBA" id="ARBA00001933"/>
    </source>
</evidence>